<protein>
    <submittedName>
        <fullName evidence="2">Uncharacterized protein</fullName>
    </submittedName>
</protein>
<dbReference type="EMBL" id="BMAV01003930">
    <property type="protein sequence ID" value="GFY43908.1"/>
    <property type="molecule type" value="Genomic_DNA"/>
</dbReference>
<evidence type="ECO:0000256" key="1">
    <source>
        <dbReference type="SAM" id="MobiDB-lite"/>
    </source>
</evidence>
<accession>A0A8X7BUS4</accession>
<organism evidence="2 3">
    <name type="scientific">Trichonephila inaurata madagascariensis</name>
    <dbReference type="NCBI Taxonomy" id="2747483"/>
    <lineage>
        <taxon>Eukaryota</taxon>
        <taxon>Metazoa</taxon>
        <taxon>Ecdysozoa</taxon>
        <taxon>Arthropoda</taxon>
        <taxon>Chelicerata</taxon>
        <taxon>Arachnida</taxon>
        <taxon>Araneae</taxon>
        <taxon>Araneomorphae</taxon>
        <taxon>Entelegynae</taxon>
        <taxon>Araneoidea</taxon>
        <taxon>Nephilidae</taxon>
        <taxon>Trichonephila</taxon>
        <taxon>Trichonephila inaurata</taxon>
    </lineage>
</organism>
<proteinExistence type="predicted"/>
<feature type="compositionally biased region" description="Polar residues" evidence="1">
    <location>
        <begin position="16"/>
        <end position="33"/>
    </location>
</feature>
<feature type="compositionally biased region" description="Acidic residues" evidence="1">
    <location>
        <begin position="1"/>
        <end position="11"/>
    </location>
</feature>
<dbReference type="Proteomes" id="UP000886998">
    <property type="component" value="Unassembled WGS sequence"/>
</dbReference>
<gene>
    <name evidence="2" type="primary">NCL1_44699</name>
    <name evidence="2" type="ORF">TNIN_497891</name>
</gene>
<reference evidence="2" key="1">
    <citation type="submission" date="2020-08" db="EMBL/GenBank/DDBJ databases">
        <title>Multicomponent nature underlies the extraordinary mechanical properties of spider dragline silk.</title>
        <authorList>
            <person name="Kono N."/>
            <person name="Nakamura H."/>
            <person name="Mori M."/>
            <person name="Yoshida Y."/>
            <person name="Ohtoshi R."/>
            <person name="Malay A.D."/>
            <person name="Moran D.A.P."/>
            <person name="Tomita M."/>
            <person name="Numata K."/>
            <person name="Arakawa K."/>
        </authorList>
    </citation>
    <scope>NUCLEOTIDE SEQUENCE</scope>
</reference>
<evidence type="ECO:0000313" key="3">
    <source>
        <dbReference type="Proteomes" id="UP000886998"/>
    </source>
</evidence>
<sequence length="251" mass="28583">MNPNDFMDDDVHESPLTRNWNGGSSQASQPPASLETRLQNLSLTAPVSAPEMSSLHQDPSPCPQHFLYWRVQNQIQAPQSRRGKPEKVPFYFNFRRERLRRAKERAIARISQNGMGSTNSMSSFPGADHEVNSKEDAAVGATCSTSTGIDQERNGGDSIRNETRKVCQLSHFWCFVCRQCKPRKNGIFCLSYFGNFLCEDCDKETKKLEFEPAKFHKDSVSFSYANLKSFLIQEWRFTYNSTIILDISNCS</sequence>
<keyword evidence="3" id="KW-1185">Reference proteome</keyword>
<evidence type="ECO:0000313" key="2">
    <source>
        <dbReference type="EMBL" id="GFY43908.1"/>
    </source>
</evidence>
<feature type="region of interest" description="Disordered" evidence="1">
    <location>
        <begin position="1"/>
        <end position="33"/>
    </location>
</feature>
<name>A0A8X7BUS4_9ARAC</name>
<dbReference type="AlphaFoldDB" id="A0A8X7BUS4"/>
<comment type="caution">
    <text evidence="2">The sequence shown here is derived from an EMBL/GenBank/DDBJ whole genome shotgun (WGS) entry which is preliminary data.</text>
</comment>